<dbReference type="Proteomes" id="UP000070121">
    <property type="component" value="Unassembled WGS sequence"/>
</dbReference>
<protein>
    <submittedName>
        <fullName evidence="2">Uncharacterized protein</fullName>
    </submittedName>
</protein>
<sequence length="245" mass="26945">MEQCLNPLFPLKSASLAVVDNDEKTRQRTYQPGARLYQDERKGSDLSYLGPVVAHFRISSLHCPVTVARVLTRALPTHAFPYNGKMPASNNAAATNRRLCILPSTAKRTTTGQRGAAGYLRALRRHLRIMEFVNAGGGCHRRGRDAAPQSPTTAISRRLTERREPRDHGFRPAFSKAVCGRGSLNLQPFLLAPKVTGCDAAFCHGAHLKNWVINGPLPSNEQARHDRIHCNLARGCPPYCTLASS</sequence>
<dbReference type="OrthoDB" id="10442942at2759"/>
<comment type="caution">
    <text evidence="2">The sequence shown here is derived from an EMBL/GenBank/DDBJ whole genome shotgun (WGS) entry which is preliminary data.</text>
</comment>
<evidence type="ECO:0000313" key="3">
    <source>
        <dbReference type="Proteomes" id="UP000070121"/>
    </source>
</evidence>
<evidence type="ECO:0000313" key="2">
    <source>
        <dbReference type="EMBL" id="KXH56783.1"/>
    </source>
</evidence>
<dbReference type="EMBL" id="JFFI01001640">
    <property type="protein sequence ID" value="KXH56783.1"/>
    <property type="molecule type" value="Genomic_DNA"/>
</dbReference>
<proteinExistence type="predicted"/>
<feature type="compositionally biased region" description="Basic and acidic residues" evidence="1">
    <location>
        <begin position="158"/>
        <end position="167"/>
    </location>
</feature>
<keyword evidence="3" id="KW-1185">Reference proteome</keyword>
<organism evidence="2 3">
    <name type="scientific">Colletotrichum salicis</name>
    <dbReference type="NCBI Taxonomy" id="1209931"/>
    <lineage>
        <taxon>Eukaryota</taxon>
        <taxon>Fungi</taxon>
        <taxon>Dikarya</taxon>
        <taxon>Ascomycota</taxon>
        <taxon>Pezizomycotina</taxon>
        <taxon>Sordariomycetes</taxon>
        <taxon>Hypocreomycetidae</taxon>
        <taxon>Glomerellales</taxon>
        <taxon>Glomerellaceae</taxon>
        <taxon>Colletotrichum</taxon>
        <taxon>Colletotrichum acutatum species complex</taxon>
    </lineage>
</organism>
<name>A0A135U8T6_9PEZI</name>
<feature type="region of interest" description="Disordered" evidence="1">
    <location>
        <begin position="140"/>
        <end position="167"/>
    </location>
</feature>
<gene>
    <name evidence="2" type="ORF">CSAL01_13169</name>
</gene>
<dbReference type="AlphaFoldDB" id="A0A135U8T6"/>
<evidence type="ECO:0000256" key="1">
    <source>
        <dbReference type="SAM" id="MobiDB-lite"/>
    </source>
</evidence>
<reference evidence="2 3" key="1">
    <citation type="submission" date="2014-02" db="EMBL/GenBank/DDBJ databases">
        <title>The genome sequence of Colletotrichum salicis CBS 607.94.</title>
        <authorList>
            <person name="Baroncelli R."/>
            <person name="Thon M.R."/>
        </authorList>
    </citation>
    <scope>NUCLEOTIDE SEQUENCE [LARGE SCALE GENOMIC DNA]</scope>
    <source>
        <strain evidence="2 3">CBS 607.94</strain>
    </source>
</reference>
<accession>A0A135U8T6</accession>